<evidence type="ECO:0000313" key="3">
    <source>
        <dbReference type="Proteomes" id="UP000605201"/>
    </source>
</evidence>
<evidence type="ECO:0000313" key="2">
    <source>
        <dbReference type="EMBL" id="MBC8433722.1"/>
    </source>
</evidence>
<gene>
    <name evidence="2" type="ORF">H8D96_17570</name>
</gene>
<organism evidence="2 3">
    <name type="scientific">Candidatus Desulfatibia vada</name>
    <dbReference type="NCBI Taxonomy" id="2841696"/>
    <lineage>
        <taxon>Bacteria</taxon>
        <taxon>Pseudomonadati</taxon>
        <taxon>Thermodesulfobacteriota</taxon>
        <taxon>Desulfobacteria</taxon>
        <taxon>Desulfobacterales</taxon>
        <taxon>Desulfobacterales incertae sedis</taxon>
        <taxon>Candidatus Desulfatibia</taxon>
    </lineage>
</organism>
<comment type="caution">
    <text evidence="2">The sequence shown here is derived from an EMBL/GenBank/DDBJ whole genome shotgun (WGS) entry which is preliminary data.</text>
</comment>
<dbReference type="NCBIfam" id="TIGR03798">
    <property type="entry name" value="leader_Nif11"/>
    <property type="match status" value="1"/>
</dbReference>
<dbReference type="EMBL" id="JACNIG010000325">
    <property type="protein sequence ID" value="MBC8433722.1"/>
    <property type="molecule type" value="Genomic_DNA"/>
</dbReference>
<dbReference type="AlphaFoldDB" id="A0A8J6P6Q3"/>
<protein>
    <submittedName>
        <fullName evidence="2">Nif11-like leader peptide family natural product</fullName>
    </submittedName>
</protein>
<reference evidence="2 3" key="1">
    <citation type="submission" date="2020-08" db="EMBL/GenBank/DDBJ databases">
        <title>Bridging the membrane lipid divide: bacteria of the FCB group superphylum have the potential to synthesize archaeal ether lipids.</title>
        <authorList>
            <person name="Villanueva L."/>
            <person name="Von Meijenfeldt F.A.B."/>
            <person name="Westbye A.B."/>
            <person name="Yadav S."/>
            <person name="Hopmans E.C."/>
            <person name="Dutilh B.E."/>
            <person name="Sinninghe Damste J.S."/>
        </authorList>
    </citation>
    <scope>NUCLEOTIDE SEQUENCE [LARGE SCALE GENOMIC DNA]</scope>
    <source>
        <strain evidence="2">NIOZ-UU17</strain>
    </source>
</reference>
<sequence>MGTDSAQLFVQKMQEDKGFRVTVQKINDRAELWAYIENKGYAFDECDLVKAMAACMAELEAAG</sequence>
<proteinExistence type="predicted"/>
<evidence type="ECO:0000259" key="1">
    <source>
        <dbReference type="Pfam" id="PF07862"/>
    </source>
</evidence>
<dbReference type="InterPro" id="IPR012903">
    <property type="entry name" value="Nif11"/>
</dbReference>
<name>A0A8J6P6Q3_9BACT</name>
<dbReference type="Pfam" id="PF07862">
    <property type="entry name" value="Nif11"/>
    <property type="match status" value="1"/>
</dbReference>
<accession>A0A8J6P6Q3</accession>
<feature type="domain" description="Nif11" evidence="1">
    <location>
        <begin position="3"/>
        <end position="48"/>
    </location>
</feature>
<dbReference type="Proteomes" id="UP000605201">
    <property type="component" value="Unassembled WGS sequence"/>
</dbReference>
<dbReference type="InterPro" id="IPR022516">
    <property type="entry name" value="CHP03798_Ocin"/>
</dbReference>